<dbReference type="AlphaFoldDB" id="A0A5B9HXH8"/>
<keyword evidence="1" id="KW-0812">Transmembrane</keyword>
<name>A0A5B9HXH8_BACCE</name>
<accession>A0A5B9HXH8</accession>
<sequence length="66" mass="7044">MIEIIAALFSLVAHSIIYLFSTGEDKKKAKADLKELCAGTNGQVLLGAAIGLVISVIIFGYMIMTQ</sequence>
<evidence type="ECO:0008006" key="3">
    <source>
        <dbReference type="Google" id="ProtNLM"/>
    </source>
</evidence>
<geneLocation type="plasmid" evidence="2">
    <name>unnamed1</name>
</geneLocation>
<feature type="transmembrane region" description="Helical" evidence="1">
    <location>
        <begin position="6"/>
        <end position="23"/>
    </location>
</feature>
<reference evidence="2" key="1">
    <citation type="submission" date="2019-08" db="EMBL/GenBank/DDBJ databases">
        <title>Antibiosis Participates in the Biocontrol of Bucillus cereus 0-9 Against Rice Sheath Blight.</title>
        <authorList>
            <person name="Wang G."/>
            <person name="Liu F."/>
        </authorList>
    </citation>
    <scope>NUCLEOTIDE SEQUENCE</scope>
    <source>
        <strain evidence="2">09</strain>
        <plasmid evidence="2">unnamed1</plasmid>
    </source>
</reference>
<feature type="transmembrane region" description="Helical" evidence="1">
    <location>
        <begin position="44"/>
        <end position="64"/>
    </location>
</feature>
<dbReference type="RefSeq" id="WP_097987880.1">
    <property type="nucleotide sequence ID" value="NZ_CP042875.1"/>
</dbReference>
<proteinExistence type="predicted"/>
<keyword evidence="2" id="KW-0614">Plasmid</keyword>
<protein>
    <recommendedName>
        <fullName evidence="3">Group-specific protein</fullName>
    </recommendedName>
</protein>
<gene>
    <name evidence="2" type="ORF">FRY47_28515</name>
</gene>
<evidence type="ECO:0000313" key="2">
    <source>
        <dbReference type="EMBL" id="QEF20244.1"/>
    </source>
</evidence>
<evidence type="ECO:0000256" key="1">
    <source>
        <dbReference type="SAM" id="Phobius"/>
    </source>
</evidence>
<dbReference type="EMBL" id="CP042875">
    <property type="protein sequence ID" value="QEF20244.1"/>
    <property type="molecule type" value="Genomic_DNA"/>
</dbReference>
<organism evidence="2">
    <name type="scientific">Bacillus cereus</name>
    <dbReference type="NCBI Taxonomy" id="1396"/>
    <lineage>
        <taxon>Bacteria</taxon>
        <taxon>Bacillati</taxon>
        <taxon>Bacillota</taxon>
        <taxon>Bacilli</taxon>
        <taxon>Bacillales</taxon>
        <taxon>Bacillaceae</taxon>
        <taxon>Bacillus</taxon>
        <taxon>Bacillus cereus group</taxon>
    </lineage>
</organism>
<keyword evidence="1" id="KW-0472">Membrane</keyword>
<keyword evidence="1" id="KW-1133">Transmembrane helix</keyword>